<dbReference type="Proteomes" id="UP000620596">
    <property type="component" value="Unassembled WGS sequence"/>
</dbReference>
<gene>
    <name evidence="1" type="ORF">GCM10011496_27040</name>
</gene>
<sequence>MRTQLPQLNAMLGKPVVGESLNYFSSGFMEWSKPQVLDVRDIWVAYQRRSLTDREMLLALTKRIENLNSVTVARKSTLVVTTMLAKCECLTRLETADAIDAFLNWADDHAITIIDRDN</sequence>
<name>A0A916SKN8_9BURK</name>
<evidence type="ECO:0000313" key="1">
    <source>
        <dbReference type="EMBL" id="GGB04685.1"/>
    </source>
</evidence>
<reference evidence="1" key="1">
    <citation type="journal article" date="2014" name="Int. J. Syst. Evol. Microbiol.">
        <title>Complete genome sequence of Corynebacterium casei LMG S-19264T (=DSM 44701T), isolated from a smear-ripened cheese.</title>
        <authorList>
            <consortium name="US DOE Joint Genome Institute (JGI-PGF)"/>
            <person name="Walter F."/>
            <person name="Albersmeier A."/>
            <person name="Kalinowski J."/>
            <person name="Ruckert C."/>
        </authorList>
    </citation>
    <scope>NUCLEOTIDE SEQUENCE</scope>
    <source>
        <strain evidence="1">CGMCC 1.15322</strain>
    </source>
</reference>
<dbReference type="RefSeq" id="WP_188709051.1">
    <property type="nucleotide sequence ID" value="NZ_BMIG01000010.1"/>
</dbReference>
<reference evidence="1" key="2">
    <citation type="submission" date="2020-09" db="EMBL/GenBank/DDBJ databases">
        <authorList>
            <person name="Sun Q."/>
            <person name="Zhou Y."/>
        </authorList>
    </citation>
    <scope>NUCLEOTIDE SEQUENCE</scope>
    <source>
        <strain evidence="1">CGMCC 1.15322</strain>
    </source>
</reference>
<keyword evidence="2" id="KW-1185">Reference proteome</keyword>
<protein>
    <submittedName>
        <fullName evidence="1">Uncharacterized protein</fullName>
    </submittedName>
</protein>
<proteinExistence type="predicted"/>
<comment type="caution">
    <text evidence="1">The sequence shown here is derived from an EMBL/GenBank/DDBJ whole genome shotgun (WGS) entry which is preliminary data.</text>
</comment>
<organism evidence="1 2">
    <name type="scientific">Polaromonas eurypsychrophila</name>
    <dbReference type="NCBI Taxonomy" id="1614635"/>
    <lineage>
        <taxon>Bacteria</taxon>
        <taxon>Pseudomonadati</taxon>
        <taxon>Pseudomonadota</taxon>
        <taxon>Betaproteobacteria</taxon>
        <taxon>Burkholderiales</taxon>
        <taxon>Comamonadaceae</taxon>
        <taxon>Polaromonas</taxon>
    </lineage>
</organism>
<dbReference type="AlphaFoldDB" id="A0A916SKN8"/>
<evidence type="ECO:0000313" key="2">
    <source>
        <dbReference type="Proteomes" id="UP000620596"/>
    </source>
</evidence>
<accession>A0A916SKN8</accession>
<dbReference type="EMBL" id="BMIG01000010">
    <property type="protein sequence ID" value="GGB04685.1"/>
    <property type="molecule type" value="Genomic_DNA"/>
</dbReference>